<accession>A0A1J4MCK0</accession>
<dbReference type="Proteomes" id="UP000186176">
    <property type="component" value="Unassembled WGS sequence"/>
</dbReference>
<organism evidence="1 2">
    <name type="scientific">Cryptosporidium ubiquitum</name>
    <dbReference type="NCBI Taxonomy" id="857276"/>
    <lineage>
        <taxon>Eukaryota</taxon>
        <taxon>Sar</taxon>
        <taxon>Alveolata</taxon>
        <taxon>Apicomplexa</taxon>
        <taxon>Conoidasida</taxon>
        <taxon>Coccidia</taxon>
        <taxon>Eucoccidiorida</taxon>
        <taxon>Eimeriorina</taxon>
        <taxon>Cryptosporidiidae</taxon>
        <taxon>Cryptosporidium</taxon>
    </lineage>
</organism>
<keyword evidence="2" id="KW-1185">Reference proteome</keyword>
<gene>
    <name evidence="1" type="ORF">cubi_00893</name>
</gene>
<dbReference type="VEuPathDB" id="CryptoDB:cubi_00893"/>
<proteinExistence type="predicted"/>
<protein>
    <submittedName>
        <fullName evidence="1">Uncharacterized protein</fullName>
    </submittedName>
</protein>
<dbReference type="EMBL" id="LRBP01000039">
    <property type="protein sequence ID" value="OII70748.1"/>
    <property type="molecule type" value="Genomic_DNA"/>
</dbReference>
<comment type="caution">
    <text evidence="1">The sequence shown here is derived from an EMBL/GenBank/DDBJ whole genome shotgun (WGS) entry which is preliminary data.</text>
</comment>
<dbReference type="RefSeq" id="XP_028872856.1">
    <property type="nucleotide sequence ID" value="XM_029017905.1"/>
</dbReference>
<dbReference type="AlphaFoldDB" id="A0A1J4MCK0"/>
<dbReference type="GeneID" id="39977684"/>
<evidence type="ECO:0000313" key="1">
    <source>
        <dbReference type="EMBL" id="OII70748.1"/>
    </source>
</evidence>
<evidence type="ECO:0000313" key="2">
    <source>
        <dbReference type="Proteomes" id="UP000186176"/>
    </source>
</evidence>
<reference evidence="1 2" key="1">
    <citation type="submission" date="2016-10" db="EMBL/GenBank/DDBJ databases">
        <title>Reductive evolution of mitochondrial metabolism and differential evolution of invasion-related proteins in Cryptosporidium.</title>
        <authorList>
            <person name="Liu S."/>
            <person name="Roellig D.M."/>
            <person name="Guo Y."/>
            <person name="Li N."/>
            <person name="Frace M.A."/>
            <person name="Tang K."/>
            <person name="Zhang L."/>
            <person name="Feng Y."/>
            <person name="Xiao L."/>
        </authorList>
    </citation>
    <scope>NUCLEOTIDE SEQUENCE [LARGE SCALE GENOMIC DNA]</scope>
    <source>
        <strain evidence="1">39726</strain>
    </source>
</reference>
<name>A0A1J4MCK0_9CRYT</name>
<sequence>MSEVVKRKVLGGRGAMGIVNSLRRQLTHLVNWELSTSVDESSTLNLLRLLLNSVGSEHFRSMSAVEILQCLDNVMKVVLKRRTRSSWILLLNNIGKNNVIFRDYILYCTLELLKYEDKSEILQSLDAKCIYWKLGNNFLYTLYSLILRDDTENDDIKKCMMSCLAEGISPPRELLDLYLSRNSCKDLSLLTGFKVTSNLLGYLTYNLSEIERLDEMEVQDYLEVFSGHQKSLERKISLEAIRNPFSDVLSRALMNVIKKGDSSEIAEGFFHHLSLVYLIESIECSPWNLRLWRELLEYLNRILTFLSLTCVLDNFFKTEGRVLRNLTISSISQKDSLQELVSFFRLNSNSESDGNFDLVQLHKVEPLIRSIVIIRKKLINRDSYWRYFNFEHISNIRSEMHIIRFQIYSILVLINHSSLYLKNHLNKTDDSFNLFDSEKNSEAHLDLDFLLKVSEYNDFESSTSVNQENIKLFLFILPVSLLNLFENKEDAKSAFEAVQNSSLPESTRNRSFSSLFDLWTKLENKHTRRID</sequence>
<dbReference type="OrthoDB" id="339103at2759"/>